<comment type="cofactor">
    <cofactor evidence="8">
        <name>Mg(2+)</name>
        <dbReference type="ChEBI" id="CHEBI:18420"/>
    </cofactor>
</comment>
<dbReference type="GO" id="GO:0000287">
    <property type="term" value="F:magnesium ion binding"/>
    <property type="evidence" value="ECO:0007669"/>
    <property type="project" value="UniProtKB-UniRule"/>
</dbReference>
<dbReference type="GO" id="GO:0051539">
    <property type="term" value="F:4 iron, 4 sulfur cluster binding"/>
    <property type="evidence" value="ECO:0007669"/>
    <property type="project" value="UniProtKB-UniRule"/>
</dbReference>
<feature type="binding site" evidence="8">
    <location>
        <position position="45"/>
    </location>
    <ligand>
        <name>Mg(2+)</name>
        <dbReference type="ChEBI" id="CHEBI:18420"/>
    </ligand>
</feature>
<evidence type="ECO:0000256" key="8">
    <source>
        <dbReference type="HAMAP-Rule" id="MF_00917"/>
    </source>
</evidence>
<dbReference type="PANTHER" id="PTHR42836:SF1">
    <property type="entry name" value="7-CARBOXY-7-DEAZAGUANINE SYNTHASE"/>
    <property type="match status" value="1"/>
</dbReference>
<dbReference type="SFLD" id="SFLDS00029">
    <property type="entry name" value="Radical_SAM"/>
    <property type="match status" value="1"/>
</dbReference>
<evidence type="ECO:0000256" key="3">
    <source>
        <dbReference type="ARBA" id="ARBA00022723"/>
    </source>
</evidence>
<dbReference type="GO" id="GO:0008616">
    <property type="term" value="P:tRNA queuosine(34) biosynthetic process"/>
    <property type="evidence" value="ECO:0007669"/>
    <property type="project" value="UniProtKB-UniRule"/>
</dbReference>
<dbReference type="Pfam" id="PF04055">
    <property type="entry name" value="Radical_SAM"/>
    <property type="match status" value="1"/>
</dbReference>
<evidence type="ECO:0000256" key="4">
    <source>
        <dbReference type="ARBA" id="ARBA00022842"/>
    </source>
</evidence>
<dbReference type="RefSeq" id="WP_199385673.1">
    <property type="nucleotide sequence ID" value="NZ_JAEMHM010000017.1"/>
</dbReference>
<keyword evidence="3 8" id="KW-0479">Metal-binding</keyword>
<evidence type="ECO:0000256" key="7">
    <source>
        <dbReference type="ARBA" id="ARBA00023239"/>
    </source>
</evidence>
<comment type="subunit">
    <text evidence="8">Homodimer.</text>
</comment>
<evidence type="ECO:0000256" key="2">
    <source>
        <dbReference type="ARBA" id="ARBA00022691"/>
    </source>
</evidence>
<feature type="domain" description="Radical SAM core" evidence="9">
    <location>
        <begin position="23"/>
        <end position="253"/>
    </location>
</feature>
<dbReference type="InterPro" id="IPR024924">
    <property type="entry name" value="7-CO-7-deazaguanine_synth-like"/>
</dbReference>
<dbReference type="PANTHER" id="PTHR42836">
    <property type="entry name" value="7-CARBOXY-7-DEAZAGUANINE SYNTHASE"/>
    <property type="match status" value="1"/>
</dbReference>
<accession>A0A8J7M1I9</accession>
<dbReference type="InterPro" id="IPR013785">
    <property type="entry name" value="Aldolase_TIM"/>
</dbReference>
<evidence type="ECO:0000256" key="5">
    <source>
        <dbReference type="ARBA" id="ARBA00023004"/>
    </source>
</evidence>
<feature type="binding site" evidence="8">
    <location>
        <position position="43"/>
    </location>
    <ligand>
        <name>[4Fe-4S] cluster</name>
        <dbReference type="ChEBI" id="CHEBI:49883"/>
        <note>4Fe-4S-S-AdoMet</note>
    </ligand>
</feature>
<evidence type="ECO:0000256" key="1">
    <source>
        <dbReference type="ARBA" id="ARBA00022485"/>
    </source>
</evidence>
<keyword evidence="7 8" id="KW-0456">Lyase</keyword>
<dbReference type="CDD" id="cd01335">
    <property type="entry name" value="Radical_SAM"/>
    <property type="match status" value="1"/>
</dbReference>
<proteinExistence type="inferred from homology"/>
<dbReference type="HAMAP" id="MF_00917">
    <property type="entry name" value="QueE"/>
    <property type="match status" value="1"/>
</dbReference>
<dbReference type="AlphaFoldDB" id="A0A8J7M1I9"/>
<dbReference type="InterPro" id="IPR058240">
    <property type="entry name" value="rSAM_sf"/>
</dbReference>
<evidence type="ECO:0000259" key="9">
    <source>
        <dbReference type="PROSITE" id="PS51918"/>
    </source>
</evidence>
<keyword evidence="4 8" id="KW-0460">Magnesium</keyword>
<feature type="binding site" evidence="8">
    <location>
        <position position="101"/>
    </location>
    <ligand>
        <name>S-adenosyl-L-methionine</name>
        <dbReference type="ChEBI" id="CHEBI:59789"/>
    </ligand>
</feature>
<reference evidence="10" key="1">
    <citation type="submission" date="2020-12" db="EMBL/GenBank/DDBJ databases">
        <title>Geomonas sp. Red875, isolated from river sediment.</title>
        <authorList>
            <person name="Xu Z."/>
            <person name="Zhang Z."/>
            <person name="Masuda Y."/>
            <person name="Itoh H."/>
            <person name="Senoo K."/>
        </authorList>
    </citation>
    <scope>NUCLEOTIDE SEQUENCE</scope>
    <source>
        <strain evidence="10">Red875</strain>
    </source>
</reference>
<dbReference type="PROSITE" id="PS51918">
    <property type="entry name" value="RADICAL_SAM"/>
    <property type="match status" value="1"/>
</dbReference>
<keyword evidence="8" id="KW-0671">Queuosine biosynthesis</keyword>
<dbReference type="GO" id="GO:1904047">
    <property type="term" value="F:S-adenosyl-L-methionine binding"/>
    <property type="evidence" value="ECO:0007669"/>
    <property type="project" value="UniProtKB-UniRule"/>
</dbReference>
<comment type="cofactor">
    <cofactor evidence="8">
        <name>S-adenosyl-L-methionine</name>
        <dbReference type="ChEBI" id="CHEBI:59789"/>
    </cofactor>
    <text evidence="8">Binds 1 S-adenosyl-L-methionine per subunit.</text>
</comment>
<feature type="binding site" evidence="8">
    <location>
        <position position="32"/>
    </location>
    <ligand>
        <name>substrate</name>
    </ligand>
</feature>
<comment type="catalytic activity">
    <reaction evidence="8">
        <text>6-carboxy-5,6,7,8-tetrahydropterin + H(+) = 7-carboxy-7-carbaguanine + NH4(+)</text>
        <dbReference type="Rhea" id="RHEA:27974"/>
        <dbReference type="ChEBI" id="CHEBI:15378"/>
        <dbReference type="ChEBI" id="CHEBI:28938"/>
        <dbReference type="ChEBI" id="CHEBI:61032"/>
        <dbReference type="ChEBI" id="CHEBI:61036"/>
        <dbReference type="EC" id="4.3.99.3"/>
    </reaction>
</comment>
<feature type="binding site" evidence="8">
    <location>
        <position position="36"/>
    </location>
    <ligand>
        <name>[4Fe-4S] cluster</name>
        <dbReference type="ChEBI" id="CHEBI:49883"/>
        <note>4Fe-4S-S-AdoMet</note>
    </ligand>
</feature>
<feature type="binding site" evidence="8">
    <location>
        <begin position="17"/>
        <end position="19"/>
    </location>
    <ligand>
        <name>substrate</name>
    </ligand>
</feature>
<dbReference type="Proteomes" id="UP000636888">
    <property type="component" value="Unassembled WGS sequence"/>
</dbReference>
<keyword evidence="5 8" id="KW-0408">Iron</keyword>
<comment type="caution">
    <text evidence="8">Lacks conserved residue(s) required for the propagation of feature annotation.</text>
</comment>
<keyword evidence="6 8" id="KW-0411">Iron-sulfur</keyword>
<feature type="binding site" evidence="8">
    <location>
        <position position="40"/>
    </location>
    <ligand>
        <name>[4Fe-4S] cluster</name>
        <dbReference type="ChEBI" id="CHEBI:49883"/>
        <note>4Fe-4S-S-AdoMet</note>
    </ligand>
</feature>
<comment type="similarity">
    <text evidence="8">Belongs to the radical SAM superfamily. 7-carboxy-7-deazaguanine synthase family.</text>
</comment>
<evidence type="ECO:0000313" key="11">
    <source>
        <dbReference type="Proteomes" id="UP000636888"/>
    </source>
</evidence>
<dbReference type="EC" id="4.3.99.3" evidence="8"/>
<dbReference type="InterPro" id="IPR007197">
    <property type="entry name" value="rSAM"/>
</dbReference>
<organism evidence="10 11">
    <name type="scientific">Geomesophilobacter sediminis</name>
    <dbReference type="NCBI Taxonomy" id="2798584"/>
    <lineage>
        <taxon>Bacteria</taxon>
        <taxon>Pseudomonadati</taxon>
        <taxon>Thermodesulfobacteriota</taxon>
        <taxon>Desulfuromonadia</taxon>
        <taxon>Geobacterales</taxon>
        <taxon>Geobacteraceae</taxon>
        <taxon>Geomesophilobacter</taxon>
    </lineage>
</organism>
<name>A0A8J7M1I9_9BACT</name>
<comment type="function">
    <text evidence="8">Catalyzes the complex heterocyclic radical-mediated conversion of 6-carboxy-5,6,7,8-tetrahydropterin (CPH4) to 7-carboxy-7-deazaguanine (CDG), a step common to the biosynthetic pathways of all 7-deazapurine-containing compounds.</text>
</comment>
<feature type="binding site" evidence="8">
    <location>
        <position position="99"/>
    </location>
    <ligand>
        <name>substrate</name>
    </ligand>
</feature>
<dbReference type="EMBL" id="JAEMHM010000017">
    <property type="protein sequence ID" value="MBJ6726759.1"/>
    <property type="molecule type" value="Genomic_DNA"/>
</dbReference>
<protein>
    <recommendedName>
        <fullName evidence="8">7-carboxy-7-deazaguanine synthase</fullName>
        <shortName evidence="8">CDG synthase</shortName>
        <ecNumber evidence="8">4.3.99.3</ecNumber>
    </recommendedName>
    <alternativeName>
        <fullName evidence="8">Queuosine biosynthesis protein QueE</fullName>
    </alternativeName>
</protein>
<dbReference type="UniPathway" id="UPA00391"/>
<comment type="pathway">
    <text evidence="8">Purine metabolism; 7-cyano-7-deazaguanine biosynthesis.</text>
</comment>
<keyword evidence="11" id="KW-1185">Reference proteome</keyword>
<sequence>MSSSTPAAGVVECFSSLQGEGVLVGLRQVFLRFSGCNLTCSFCDTPGMSNLPEHCLLEQTPGRRDFIEVANPVSMQRIVSLIGEWIHGWPGVHHSISVTGGEPLLQVDALKVCLPELRKILPVHLETNGTLWEALKEVLPHLDWVGMDFKLPSASGVEPRWDDHERFLRLAAQRQVYVKVVVDETTQSWEIERSVALTAEVDPAIPLILQPMTRPDGRVSVTPIRMLEFQELASRLLSEVRVIPQTHKFMGQL</sequence>
<evidence type="ECO:0000256" key="6">
    <source>
        <dbReference type="ARBA" id="ARBA00023014"/>
    </source>
</evidence>
<comment type="cofactor">
    <cofactor evidence="8">
        <name>[4Fe-4S] cluster</name>
        <dbReference type="ChEBI" id="CHEBI:49883"/>
    </cofactor>
    <text evidence="8">Binds 1 [4Fe-4S] cluster. The cluster is coordinated with 3 cysteines and an exchangeable S-adenosyl-L-methionine.</text>
</comment>
<keyword evidence="1 8" id="KW-0004">4Fe-4S</keyword>
<evidence type="ECO:0000313" key="10">
    <source>
        <dbReference type="EMBL" id="MBJ6726759.1"/>
    </source>
</evidence>
<keyword evidence="2 8" id="KW-0949">S-adenosyl-L-methionine</keyword>
<dbReference type="GO" id="GO:0016840">
    <property type="term" value="F:carbon-nitrogen lyase activity"/>
    <property type="evidence" value="ECO:0007669"/>
    <property type="project" value="UniProtKB-UniRule"/>
</dbReference>
<gene>
    <name evidence="8" type="primary">queE</name>
    <name evidence="10" type="ORF">JFN93_18775</name>
</gene>
<dbReference type="Gene3D" id="3.20.20.70">
    <property type="entry name" value="Aldolase class I"/>
    <property type="match status" value="1"/>
</dbReference>
<dbReference type="SUPFAM" id="SSF102114">
    <property type="entry name" value="Radical SAM enzymes"/>
    <property type="match status" value="1"/>
</dbReference>
<feature type="binding site" evidence="8">
    <location>
        <begin position="42"/>
        <end position="44"/>
    </location>
    <ligand>
        <name>S-adenosyl-L-methionine</name>
        <dbReference type="ChEBI" id="CHEBI:59789"/>
    </ligand>
</feature>
<comment type="caution">
    <text evidence="10">The sequence shown here is derived from an EMBL/GenBank/DDBJ whole genome shotgun (WGS) entry which is preliminary data.</text>
</comment>
<dbReference type="PIRSF" id="PIRSF000370">
    <property type="entry name" value="QueE"/>
    <property type="match status" value="1"/>
</dbReference>